<dbReference type="Proteomes" id="UP000694857">
    <property type="component" value="Chromosome 13"/>
</dbReference>
<protein>
    <submittedName>
        <fullName evidence="3">Translation initiation factor IF-2-like</fullName>
    </submittedName>
</protein>
<evidence type="ECO:0000313" key="2">
    <source>
        <dbReference type="Proteomes" id="UP000694857"/>
    </source>
</evidence>
<dbReference type="GeneID" id="118905803"/>
<feature type="region of interest" description="Disordered" evidence="1">
    <location>
        <begin position="223"/>
        <end position="323"/>
    </location>
</feature>
<proteinExistence type="predicted"/>
<accession>A0A8B8Z6A1</accession>
<dbReference type="RefSeq" id="XP_036728491.1">
    <property type="nucleotide sequence ID" value="XM_036872596.1"/>
</dbReference>
<sequence>MAPNAGEDVEQQEHPDVAGGDAECSSPPASRADAKVRLPKSQATGQVPVDARAGSARGSPSSPTAALRPGAAPQQPHPSILESCSYNCLCREQVGSWTGPGKHSAGAGLQHLLPETSSARIWKQPECSTPEAREGGWRRPSVGCSVLAQSGGSGASRVRSVDRKGRDAGTGAPRRPFPSYGLAWAGLAEGGNAEAEPRPPLSALSLCLLREPLPPVRRDRQLALRGLTRTRPPRPPPGTWPSVPRKPSLGEARPEAAEAPVRGRAGRRPQRGLHPPSAPDQEGRGRPSLHELCAAFLGGRQTGRRRPVGVSGPAGRRPPSSRGPWCTAAAGVMLRPFPHFPLWPPDDSRPLQLTGVTCGCHRASQAIPSSPRIARA</sequence>
<name>A0A8B8Z6A1_BALMU</name>
<dbReference type="KEGG" id="bmus:118905803"/>
<organism evidence="2 3">
    <name type="scientific">Balaenoptera musculus</name>
    <name type="common">Blue whale</name>
    <dbReference type="NCBI Taxonomy" id="9771"/>
    <lineage>
        <taxon>Eukaryota</taxon>
        <taxon>Metazoa</taxon>
        <taxon>Chordata</taxon>
        <taxon>Craniata</taxon>
        <taxon>Vertebrata</taxon>
        <taxon>Euteleostomi</taxon>
        <taxon>Mammalia</taxon>
        <taxon>Eutheria</taxon>
        <taxon>Laurasiatheria</taxon>
        <taxon>Artiodactyla</taxon>
        <taxon>Whippomorpha</taxon>
        <taxon>Cetacea</taxon>
        <taxon>Mysticeti</taxon>
        <taxon>Balaenopteridae</taxon>
        <taxon>Balaenoptera</taxon>
    </lineage>
</organism>
<evidence type="ECO:0000256" key="1">
    <source>
        <dbReference type="SAM" id="MobiDB-lite"/>
    </source>
</evidence>
<feature type="region of interest" description="Disordered" evidence="1">
    <location>
        <begin position="148"/>
        <end position="179"/>
    </location>
</feature>
<keyword evidence="2" id="KW-1185">Reference proteome</keyword>
<gene>
    <name evidence="3" type="primary">LOC118905803</name>
</gene>
<feature type="compositionally biased region" description="Low complexity" evidence="1">
    <location>
        <begin position="308"/>
        <end position="323"/>
    </location>
</feature>
<feature type="region of interest" description="Disordered" evidence="1">
    <location>
        <begin position="1"/>
        <end position="78"/>
    </location>
</feature>
<reference evidence="3" key="1">
    <citation type="submission" date="2025-08" db="UniProtKB">
        <authorList>
            <consortium name="RefSeq"/>
        </authorList>
    </citation>
    <scope>IDENTIFICATION</scope>
    <source>
        <tissue evidence="3">Epidermis and Blubber</tissue>
    </source>
</reference>
<feature type="compositionally biased region" description="Low complexity" evidence="1">
    <location>
        <begin position="51"/>
        <end position="66"/>
    </location>
</feature>
<dbReference type="AlphaFoldDB" id="A0A8B8Z6A1"/>
<evidence type="ECO:0000313" key="3">
    <source>
        <dbReference type="RefSeq" id="XP_036728491.1"/>
    </source>
</evidence>